<dbReference type="PANTHER" id="PTHR31803">
    <property type="entry name" value="ALTERNATIVE OXIDASE"/>
    <property type="match status" value="1"/>
</dbReference>
<keyword evidence="11" id="KW-0408">Iron</keyword>
<dbReference type="GO" id="GO:0016020">
    <property type="term" value="C:membrane"/>
    <property type="evidence" value="ECO:0007669"/>
    <property type="project" value="UniProtKB-SubCell"/>
</dbReference>
<evidence type="ECO:0000313" key="15">
    <source>
        <dbReference type="EMBL" id="CAD9314548.1"/>
    </source>
</evidence>
<keyword evidence="4" id="KW-0813">Transport</keyword>
<comment type="similarity">
    <text evidence="3">Belongs to the alternative oxidase family.</text>
</comment>
<dbReference type="InterPro" id="IPR038659">
    <property type="entry name" value="AOX_sf"/>
</dbReference>
<protein>
    <recommendedName>
        <fullName evidence="16">Ubiquinol oxidase</fullName>
    </recommendedName>
</protein>
<comment type="subcellular location">
    <subcellularLocation>
        <location evidence="2">Membrane</location>
    </subcellularLocation>
</comment>
<sequence length="546" mass="61100">MVAKTPIFFLLLTCQLQRKANGFSTPPQRPLASHRHPLGFVSSRQSLSTSSTLFSTIDKIDEDKKKAVEALEKLLDKQRAEIRETEELLRHFHKSDTLNATFDSDSDTDNLSSLKASAIAKSMMAGFDYGFVSRSEGCTSDSLSAGSSYESEIFQDYGPPSNIVSLGNQQFWRNLNAMVGEYKDEEDVKLTPKQEKLRGKLKQLTLNSTAIWERETADGPIQAPLLIKIPYLVLCFFLDTVFEGRYVPSRFFLLETVARMPYFSYITMLHLYETLGFWRRSADVKRVHFAEEWNEFNHLLIMESLGGDQSWWVRFMAQHSAIAYFVALLALWSISPTLAYKFSELLETHAVNTYGQLLDENEELLKELPPSTAAVQYYSFGAADPFFGEYQTTALSKGEPIRQPGTEMRTLFDVFTAIRADEGDHVGTMKACLDPSIAVSSPSLERRLLTGVALAATFGYYSTTGDIENVGDIVDSVTPYVGAASPFVNEISNIMKENNMFEEERGLAGFDPDMFETDAIASILPLLKQALLDALEFLGILGLLGL</sequence>
<dbReference type="GO" id="GO:0005739">
    <property type="term" value="C:mitochondrion"/>
    <property type="evidence" value="ECO:0007669"/>
    <property type="project" value="TreeGrafter"/>
</dbReference>
<reference evidence="15" key="1">
    <citation type="submission" date="2021-01" db="EMBL/GenBank/DDBJ databases">
        <authorList>
            <person name="Corre E."/>
            <person name="Pelletier E."/>
            <person name="Niang G."/>
            <person name="Scheremetjew M."/>
            <person name="Finn R."/>
            <person name="Kale V."/>
            <person name="Holt S."/>
            <person name="Cochrane G."/>
            <person name="Meng A."/>
            <person name="Brown T."/>
            <person name="Cohen L."/>
        </authorList>
    </citation>
    <scope>NUCLEOTIDE SEQUENCE</scope>
    <source>
        <strain evidence="15">Pop2</strain>
    </source>
</reference>
<evidence type="ECO:0000256" key="1">
    <source>
        <dbReference type="ARBA" id="ARBA00001962"/>
    </source>
</evidence>
<name>A0A7S1YN63_9STRA</name>
<keyword evidence="8" id="KW-0249">Electron transport</keyword>
<dbReference type="Gene3D" id="1.20.1260.140">
    <property type="entry name" value="Alternative oxidase"/>
    <property type="match status" value="1"/>
</dbReference>
<evidence type="ECO:0000256" key="11">
    <source>
        <dbReference type="ARBA" id="ARBA00023004"/>
    </source>
</evidence>
<keyword evidence="10" id="KW-0560">Oxidoreductase</keyword>
<keyword evidence="6" id="KW-0812">Transmembrane</keyword>
<dbReference type="EMBL" id="HBGN01001447">
    <property type="protein sequence ID" value="CAD9314548.1"/>
    <property type="molecule type" value="Transcribed_RNA"/>
</dbReference>
<evidence type="ECO:0000256" key="10">
    <source>
        <dbReference type="ARBA" id="ARBA00023002"/>
    </source>
</evidence>
<dbReference type="PANTHER" id="PTHR31803:SF19">
    <property type="entry name" value="UBIQUINOL OXIDASE"/>
    <property type="match status" value="1"/>
</dbReference>
<dbReference type="GO" id="GO:0010230">
    <property type="term" value="P:alternative respiration"/>
    <property type="evidence" value="ECO:0007669"/>
    <property type="project" value="TreeGrafter"/>
</dbReference>
<dbReference type="GO" id="GO:0009916">
    <property type="term" value="F:alternative oxidase activity"/>
    <property type="evidence" value="ECO:0007669"/>
    <property type="project" value="InterPro"/>
</dbReference>
<evidence type="ECO:0000256" key="12">
    <source>
        <dbReference type="ARBA" id="ARBA00023136"/>
    </source>
</evidence>
<feature type="coiled-coil region" evidence="13">
    <location>
        <begin position="57"/>
        <end position="88"/>
    </location>
</feature>
<comment type="cofactor">
    <cofactor evidence="1">
        <name>Fe cation</name>
        <dbReference type="ChEBI" id="CHEBI:24875"/>
    </cofactor>
</comment>
<keyword evidence="12" id="KW-0472">Membrane</keyword>
<evidence type="ECO:0000256" key="4">
    <source>
        <dbReference type="ARBA" id="ARBA00022448"/>
    </source>
</evidence>
<dbReference type="GO" id="GO:0046872">
    <property type="term" value="F:metal ion binding"/>
    <property type="evidence" value="ECO:0007669"/>
    <property type="project" value="UniProtKB-KW"/>
</dbReference>
<accession>A0A7S1YN63</accession>
<dbReference type="AlphaFoldDB" id="A0A7S1YN63"/>
<evidence type="ECO:0000256" key="6">
    <source>
        <dbReference type="ARBA" id="ARBA00022692"/>
    </source>
</evidence>
<evidence type="ECO:0000256" key="13">
    <source>
        <dbReference type="SAM" id="Coils"/>
    </source>
</evidence>
<evidence type="ECO:0000256" key="9">
    <source>
        <dbReference type="ARBA" id="ARBA00022989"/>
    </source>
</evidence>
<dbReference type="Pfam" id="PF01786">
    <property type="entry name" value="AOX"/>
    <property type="match status" value="1"/>
</dbReference>
<evidence type="ECO:0000256" key="14">
    <source>
        <dbReference type="SAM" id="SignalP"/>
    </source>
</evidence>
<keyword evidence="9" id="KW-1133">Transmembrane helix</keyword>
<organism evidence="15">
    <name type="scientific">Ditylum brightwellii</name>
    <dbReference type="NCBI Taxonomy" id="49249"/>
    <lineage>
        <taxon>Eukaryota</taxon>
        <taxon>Sar</taxon>
        <taxon>Stramenopiles</taxon>
        <taxon>Ochrophyta</taxon>
        <taxon>Bacillariophyta</taxon>
        <taxon>Mediophyceae</taxon>
        <taxon>Lithodesmiophycidae</taxon>
        <taxon>Lithodesmiales</taxon>
        <taxon>Lithodesmiaceae</taxon>
        <taxon>Ditylum</taxon>
    </lineage>
</organism>
<evidence type="ECO:0000256" key="8">
    <source>
        <dbReference type="ARBA" id="ARBA00022982"/>
    </source>
</evidence>
<evidence type="ECO:0008006" key="16">
    <source>
        <dbReference type="Google" id="ProtNLM"/>
    </source>
</evidence>
<evidence type="ECO:0000256" key="7">
    <source>
        <dbReference type="ARBA" id="ARBA00022723"/>
    </source>
</evidence>
<proteinExistence type="inferred from homology"/>
<keyword evidence="13" id="KW-0175">Coiled coil</keyword>
<keyword evidence="7" id="KW-0479">Metal-binding</keyword>
<gene>
    <name evidence="15" type="ORF">DBRI1063_LOCUS954</name>
</gene>
<feature type="signal peptide" evidence="14">
    <location>
        <begin position="1"/>
        <end position="22"/>
    </location>
</feature>
<keyword evidence="14" id="KW-0732">Signal</keyword>
<feature type="chain" id="PRO_5031160144" description="Ubiquinol oxidase" evidence="14">
    <location>
        <begin position="23"/>
        <end position="546"/>
    </location>
</feature>
<evidence type="ECO:0000256" key="5">
    <source>
        <dbReference type="ARBA" id="ARBA00022660"/>
    </source>
</evidence>
<keyword evidence="5" id="KW-0679">Respiratory chain</keyword>
<dbReference type="InterPro" id="IPR002680">
    <property type="entry name" value="AOX"/>
</dbReference>
<evidence type="ECO:0000256" key="2">
    <source>
        <dbReference type="ARBA" id="ARBA00004370"/>
    </source>
</evidence>
<evidence type="ECO:0000256" key="3">
    <source>
        <dbReference type="ARBA" id="ARBA00008388"/>
    </source>
</evidence>